<dbReference type="Proteomes" id="UP000242875">
    <property type="component" value="Unassembled WGS sequence"/>
</dbReference>
<keyword evidence="2" id="KW-1185">Reference proteome</keyword>
<protein>
    <submittedName>
        <fullName evidence="1">Uncharacterized protein</fullName>
    </submittedName>
</protein>
<organism evidence="1 2">
    <name type="scientific">Bifiguratus adelaidae</name>
    <dbReference type="NCBI Taxonomy" id="1938954"/>
    <lineage>
        <taxon>Eukaryota</taxon>
        <taxon>Fungi</taxon>
        <taxon>Fungi incertae sedis</taxon>
        <taxon>Mucoromycota</taxon>
        <taxon>Mucoromycotina</taxon>
        <taxon>Endogonomycetes</taxon>
        <taxon>Endogonales</taxon>
        <taxon>Endogonales incertae sedis</taxon>
        <taxon>Bifiguratus</taxon>
    </lineage>
</organism>
<sequence length="153" mass="17660">MTDIHHYTLSPEHLEGVQGRDFFCAQPAARWSDYQLYQTWSLEKDPTLAPFEIAKRYMEVLWQIKDVESLPLDIKHLVIRCIRESPIMSFPAEYTPFDHVQLTISSHLNKPYSGSILLAKPNTHIPNIRFLALVEFSRSSALCRITLVPNVHA</sequence>
<gene>
    <name evidence="1" type="ORF">BZG36_01415</name>
</gene>
<proteinExistence type="predicted"/>
<evidence type="ECO:0000313" key="2">
    <source>
        <dbReference type="Proteomes" id="UP000242875"/>
    </source>
</evidence>
<comment type="caution">
    <text evidence="1">The sequence shown here is derived from an EMBL/GenBank/DDBJ whole genome shotgun (WGS) entry which is preliminary data.</text>
</comment>
<accession>A0A261Y509</accession>
<evidence type="ECO:0000313" key="1">
    <source>
        <dbReference type="EMBL" id="OZJ05699.1"/>
    </source>
</evidence>
<reference evidence="1 2" key="1">
    <citation type="journal article" date="2017" name="Mycologia">
        <title>Bifiguratus adelaidae, gen. et sp. nov., a new member of Mucoromycotina in endophytic and soil-dwelling habitats.</title>
        <authorList>
            <person name="Torres-Cruz T.J."/>
            <person name="Billingsley Tobias T.L."/>
            <person name="Almatruk M."/>
            <person name="Hesse C."/>
            <person name="Kuske C.R."/>
            <person name="Desiro A."/>
            <person name="Benucci G.M."/>
            <person name="Bonito G."/>
            <person name="Stajich J.E."/>
            <person name="Dunlap C."/>
            <person name="Arnold A.E."/>
            <person name="Porras-Alfaro A."/>
        </authorList>
    </citation>
    <scope>NUCLEOTIDE SEQUENCE [LARGE SCALE GENOMIC DNA]</scope>
    <source>
        <strain evidence="1 2">AZ0501</strain>
    </source>
</reference>
<dbReference type="AlphaFoldDB" id="A0A261Y509"/>
<dbReference type="EMBL" id="MVBO01000011">
    <property type="protein sequence ID" value="OZJ05699.1"/>
    <property type="molecule type" value="Genomic_DNA"/>
</dbReference>
<name>A0A261Y509_9FUNG</name>